<dbReference type="AlphaFoldDB" id="A0AAU9W2W2"/>
<proteinExistence type="predicted"/>
<gene>
    <name evidence="1" type="ORF">PMEA_00031304</name>
</gene>
<dbReference type="EMBL" id="CALNXJ010000007">
    <property type="protein sequence ID" value="CAH3044660.1"/>
    <property type="molecule type" value="Genomic_DNA"/>
</dbReference>
<evidence type="ECO:0008006" key="3">
    <source>
        <dbReference type="Google" id="ProtNLM"/>
    </source>
</evidence>
<evidence type="ECO:0000313" key="2">
    <source>
        <dbReference type="Proteomes" id="UP001159428"/>
    </source>
</evidence>
<sequence length="124" mass="14827">MLGRVAVFHDEVQERKIVKDDVMFKAYYGAYWLVKKEISNRKFQSLLDFLKFLGLNEMEHFQYFSAGFMREIFLALGSALLDKLLERVKKAYCYSLLTKEVTDVSVLEMFVTFIQYFDKRYRES</sequence>
<protein>
    <recommendedName>
        <fullName evidence="3">LAGLIDADG endonuclease</fullName>
    </recommendedName>
</protein>
<evidence type="ECO:0000313" key="1">
    <source>
        <dbReference type="EMBL" id="CAH3044660.1"/>
    </source>
</evidence>
<keyword evidence="2" id="KW-1185">Reference proteome</keyword>
<dbReference type="Proteomes" id="UP001159428">
    <property type="component" value="Unassembled WGS sequence"/>
</dbReference>
<organism evidence="1 2">
    <name type="scientific">Pocillopora meandrina</name>
    <dbReference type="NCBI Taxonomy" id="46732"/>
    <lineage>
        <taxon>Eukaryota</taxon>
        <taxon>Metazoa</taxon>
        <taxon>Cnidaria</taxon>
        <taxon>Anthozoa</taxon>
        <taxon>Hexacorallia</taxon>
        <taxon>Scleractinia</taxon>
        <taxon>Astrocoeniina</taxon>
        <taxon>Pocilloporidae</taxon>
        <taxon>Pocillopora</taxon>
    </lineage>
</organism>
<comment type="caution">
    <text evidence="1">The sequence shown here is derived from an EMBL/GenBank/DDBJ whole genome shotgun (WGS) entry which is preliminary data.</text>
</comment>
<reference evidence="1 2" key="1">
    <citation type="submission" date="2022-05" db="EMBL/GenBank/DDBJ databases">
        <authorList>
            <consortium name="Genoscope - CEA"/>
            <person name="William W."/>
        </authorList>
    </citation>
    <scope>NUCLEOTIDE SEQUENCE [LARGE SCALE GENOMIC DNA]</scope>
</reference>
<accession>A0AAU9W2W2</accession>
<name>A0AAU9W2W2_9CNID</name>